<dbReference type="EMBL" id="DF973207">
    <property type="protein sequence ID" value="GAU20033.1"/>
    <property type="molecule type" value="Genomic_DNA"/>
</dbReference>
<evidence type="ECO:0000256" key="1">
    <source>
        <dbReference type="SAM" id="Phobius"/>
    </source>
</evidence>
<evidence type="ECO:0000313" key="3">
    <source>
        <dbReference type="Proteomes" id="UP000242715"/>
    </source>
</evidence>
<keyword evidence="1" id="KW-0812">Transmembrane</keyword>
<dbReference type="Proteomes" id="UP000242715">
    <property type="component" value="Unassembled WGS sequence"/>
</dbReference>
<evidence type="ECO:0000313" key="2">
    <source>
        <dbReference type="EMBL" id="GAU20033.1"/>
    </source>
</evidence>
<gene>
    <name evidence="2" type="ORF">TSUD_273680</name>
</gene>
<organism evidence="2 3">
    <name type="scientific">Trifolium subterraneum</name>
    <name type="common">Subterranean clover</name>
    <dbReference type="NCBI Taxonomy" id="3900"/>
    <lineage>
        <taxon>Eukaryota</taxon>
        <taxon>Viridiplantae</taxon>
        <taxon>Streptophyta</taxon>
        <taxon>Embryophyta</taxon>
        <taxon>Tracheophyta</taxon>
        <taxon>Spermatophyta</taxon>
        <taxon>Magnoliopsida</taxon>
        <taxon>eudicotyledons</taxon>
        <taxon>Gunneridae</taxon>
        <taxon>Pentapetalae</taxon>
        <taxon>rosids</taxon>
        <taxon>fabids</taxon>
        <taxon>Fabales</taxon>
        <taxon>Fabaceae</taxon>
        <taxon>Papilionoideae</taxon>
        <taxon>50 kb inversion clade</taxon>
        <taxon>NPAAA clade</taxon>
        <taxon>Hologalegina</taxon>
        <taxon>IRL clade</taxon>
        <taxon>Trifolieae</taxon>
        <taxon>Trifolium</taxon>
    </lineage>
</organism>
<feature type="transmembrane region" description="Helical" evidence="1">
    <location>
        <begin position="12"/>
        <end position="45"/>
    </location>
</feature>
<keyword evidence="1" id="KW-0472">Membrane</keyword>
<reference evidence="3" key="1">
    <citation type="journal article" date="2017" name="Front. Plant Sci.">
        <title>Climate Clever Clovers: New Paradigm to Reduce the Environmental Footprint of Ruminants by Breeding Low Methanogenic Forages Utilizing Haplotype Variation.</title>
        <authorList>
            <person name="Kaur P."/>
            <person name="Appels R."/>
            <person name="Bayer P.E."/>
            <person name="Keeble-Gagnere G."/>
            <person name="Wang J."/>
            <person name="Hirakawa H."/>
            <person name="Shirasawa K."/>
            <person name="Vercoe P."/>
            <person name="Stefanova K."/>
            <person name="Durmic Z."/>
            <person name="Nichols P."/>
            <person name="Revell C."/>
            <person name="Isobe S.N."/>
            <person name="Edwards D."/>
            <person name="Erskine W."/>
        </authorList>
    </citation>
    <scope>NUCLEOTIDE SEQUENCE [LARGE SCALE GENOMIC DNA]</scope>
    <source>
        <strain evidence="3">cv. Daliak</strain>
    </source>
</reference>
<proteinExistence type="predicted"/>
<keyword evidence="3" id="KW-1185">Reference proteome</keyword>
<protein>
    <submittedName>
        <fullName evidence="2">Uncharacterized protein</fullName>
    </submittedName>
</protein>
<dbReference type="AlphaFoldDB" id="A0A2Z6MCZ7"/>
<name>A0A2Z6MCZ7_TRISU</name>
<sequence>MSFPLLSFVLPVAWVLLGGVDFITIFMGGGCAVGVAVLIGVAWLLTECLCDNVMIVVPSL</sequence>
<accession>A0A2Z6MCZ7</accession>
<keyword evidence="1" id="KW-1133">Transmembrane helix</keyword>